<feature type="non-terminal residue" evidence="2">
    <location>
        <position position="101"/>
    </location>
</feature>
<evidence type="ECO:0000256" key="1">
    <source>
        <dbReference type="SAM" id="MobiDB-lite"/>
    </source>
</evidence>
<dbReference type="Proteomes" id="UP000567293">
    <property type="component" value="Unassembled WGS sequence"/>
</dbReference>
<accession>A0A7V8NSR3</accession>
<gene>
    <name evidence="2" type="ORF">HRJ53_17795</name>
</gene>
<name>A0A7V8NSR3_9BACT</name>
<proteinExistence type="predicted"/>
<feature type="region of interest" description="Disordered" evidence="1">
    <location>
        <begin position="1"/>
        <end position="31"/>
    </location>
</feature>
<organism evidence="2 3">
    <name type="scientific">Candidatus Acidiferrum panamense</name>
    <dbReference type="NCBI Taxonomy" id="2741543"/>
    <lineage>
        <taxon>Bacteria</taxon>
        <taxon>Pseudomonadati</taxon>
        <taxon>Acidobacteriota</taxon>
        <taxon>Terriglobia</taxon>
        <taxon>Candidatus Acidiferrales</taxon>
        <taxon>Candidatus Acidiferrum</taxon>
    </lineage>
</organism>
<evidence type="ECO:0000313" key="2">
    <source>
        <dbReference type="EMBL" id="MBA0086838.1"/>
    </source>
</evidence>
<reference evidence="2" key="1">
    <citation type="submission" date="2020-06" db="EMBL/GenBank/DDBJ databases">
        <title>Legume-microbial interactions unlock mineral nutrients during tropical forest succession.</title>
        <authorList>
            <person name="Epihov D.Z."/>
        </authorList>
    </citation>
    <scope>NUCLEOTIDE SEQUENCE [LARGE SCALE GENOMIC DNA]</scope>
    <source>
        <strain evidence="2">Pan2503</strain>
    </source>
</reference>
<protein>
    <submittedName>
        <fullName evidence="2">Uncharacterized protein</fullName>
    </submittedName>
</protein>
<dbReference type="AlphaFoldDB" id="A0A7V8NSR3"/>
<sequence length="101" mass="11157">MTCNRCRKDFDEDEPKCPHCGEPRPDGGSGVFQSSTVLISADGAERIYRSVEEIPGPLRNRLLKSTNSPNSATILIADRRGRQEIAKAMRNLPGSGQKRLM</sequence>
<feature type="compositionally biased region" description="Basic and acidic residues" evidence="1">
    <location>
        <begin position="1"/>
        <end position="25"/>
    </location>
</feature>
<dbReference type="EMBL" id="JACDQQ010001700">
    <property type="protein sequence ID" value="MBA0086838.1"/>
    <property type="molecule type" value="Genomic_DNA"/>
</dbReference>
<evidence type="ECO:0000313" key="3">
    <source>
        <dbReference type="Proteomes" id="UP000567293"/>
    </source>
</evidence>
<comment type="caution">
    <text evidence="2">The sequence shown here is derived from an EMBL/GenBank/DDBJ whole genome shotgun (WGS) entry which is preliminary data.</text>
</comment>
<keyword evidence="3" id="KW-1185">Reference proteome</keyword>